<evidence type="ECO:0000313" key="4">
    <source>
        <dbReference type="Proteomes" id="UP000031675"/>
    </source>
</evidence>
<dbReference type="OrthoDB" id="3837807at2"/>
<dbReference type="Proteomes" id="UP000031675">
    <property type="component" value="Unassembled WGS sequence"/>
</dbReference>
<dbReference type="InterPro" id="IPR023393">
    <property type="entry name" value="START-like_dom_sf"/>
</dbReference>
<dbReference type="EMBL" id="JROO01000005">
    <property type="protein sequence ID" value="KII00225.1"/>
    <property type="molecule type" value="Genomic_DNA"/>
</dbReference>
<dbReference type="Pfam" id="PF08327">
    <property type="entry name" value="AHSA1"/>
    <property type="match status" value="1"/>
</dbReference>
<protein>
    <recommendedName>
        <fullName evidence="2">Activator of Hsp90 ATPase homologue 1/2-like C-terminal domain-containing protein</fullName>
    </recommendedName>
</protein>
<dbReference type="Gene3D" id="3.30.530.20">
    <property type="match status" value="1"/>
</dbReference>
<organism evidence="3 4">
    <name type="scientific">Streptomonospora alba</name>
    <dbReference type="NCBI Taxonomy" id="183763"/>
    <lineage>
        <taxon>Bacteria</taxon>
        <taxon>Bacillati</taxon>
        <taxon>Actinomycetota</taxon>
        <taxon>Actinomycetes</taxon>
        <taxon>Streptosporangiales</taxon>
        <taxon>Nocardiopsidaceae</taxon>
        <taxon>Streptomonospora</taxon>
    </lineage>
</organism>
<dbReference type="STRING" id="183763.LP52_02610"/>
<gene>
    <name evidence="3" type="ORF">LP52_02610</name>
</gene>
<accession>A0A0C2FLQ6</accession>
<feature type="domain" description="Activator of Hsp90 ATPase homologue 1/2-like C-terminal" evidence="2">
    <location>
        <begin position="111"/>
        <end position="170"/>
    </location>
</feature>
<keyword evidence="4" id="KW-1185">Reference proteome</keyword>
<dbReference type="AlphaFoldDB" id="A0A0C2FLQ6"/>
<dbReference type="RefSeq" id="WP_040270430.1">
    <property type="nucleotide sequence ID" value="NZ_JROO01000005.1"/>
</dbReference>
<comment type="similarity">
    <text evidence="1">Belongs to the AHA1 family.</text>
</comment>
<proteinExistence type="inferred from homology"/>
<reference evidence="4" key="1">
    <citation type="journal article" date="2015" name="Chem. Biol.">
        <title>Structure, bioactivity, and resistance mechanism of streptomonomicin, an unusual lasso Peptide from an understudied halophilic actinomycete.</title>
        <authorList>
            <person name="Metelev M."/>
            <person name="Tietz J.I."/>
            <person name="Melby J.O."/>
            <person name="Blair P.M."/>
            <person name="Zhu L."/>
            <person name="Livnat I."/>
            <person name="Severinov K."/>
            <person name="Mitchell D.A."/>
        </authorList>
    </citation>
    <scope>NUCLEOTIDE SEQUENCE [LARGE SCALE GENOMIC DNA]</scope>
    <source>
        <strain evidence="4">YIM 90003</strain>
    </source>
</reference>
<dbReference type="SUPFAM" id="SSF55961">
    <property type="entry name" value="Bet v1-like"/>
    <property type="match status" value="1"/>
</dbReference>
<sequence length="171" mass="19052">MRGATGCDREEWFTLLDEWGAAGRPYREIAAWLTGERHVSRWWAQKLIVEFEQDRGLRAPGARRDGTYAVTAGKTIAAPTDRLFASFVDTAVRERWLPGAVVAPRTADPGRSARFTWEGGPTRLSVGFSDKGGGKTTVHVEHERLPDAESAKDAKAYWRERLAVLKAVLEN</sequence>
<dbReference type="InterPro" id="IPR013538">
    <property type="entry name" value="ASHA1/2-like_C"/>
</dbReference>
<evidence type="ECO:0000259" key="2">
    <source>
        <dbReference type="Pfam" id="PF08327"/>
    </source>
</evidence>
<evidence type="ECO:0000313" key="3">
    <source>
        <dbReference type="EMBL" id="KII00225.1"/>
    </source>
</evidence>
<evidence type="ECO:0000256" key="1">
    <source>
        <dbReference type="ARBA" id="ARBA00006817"/>
    </source>
</evidence>
<name>A0A0C2FLQ6_9ACTN</name>
<comment type="caution">
    <text evidence="3">The sequence shown here is derived from an EMBL/GenBank/DDBJ whole genome shotgun (WGS) entry which is preliminary data.</text>
</comment>